<gene>
    <name evidence="1" type="ORF">CSW38_02010</name>
</gene>
<reference evidence="1 2" key="1">
    <citation type="journal article" date="2019" name="Extremophiles">
        <title>Biogeography of thermophiles and predominance of Thermus scotoductus in domestic water heaters.</title>
        <authorList>
            <person name="Wilpiszeski R.L."/>
            <person name="Zhang Z."/>
            <person name="House C.H."/>
        </authorList>
    </citation>
    <scope>NUCLEOTIDE SEQUENCE [LARGE SCALE GENOMIC DNA]</scope>
    <source>
        <strain evidence="1 2">25_S25</strain>
    </source>
</reference>
<name>A0A430S2R8_THESC</name>
<dbReference type="AlphaFoldDB" id="A0A430S2R8"/>
<protein>
    <submittedName>
        <fullName evidence="1">Uncharacterized protein</fullName>
    </submittedName>
</protein>
<comment type="caution">
    <text evidence="1">The sequence shown here is derived from an EMBL/GenBank/DDBJ whole genome shotgun (WGS) entry which is preliminary data.</text>
</comment>
<evidence type="ECO:0000313" key="1">
    <source>
        <dbReference type="EMBL" id="RTH27965.1"/>
    </source>
</evidence>
<sequence length="91" mass="10445">MHQVATTDPVVVVRHHHGRVDTIGGEAVFVDEERLLMKGAVLYELHYDDYTDIYDKLYPAILALWYAHQSGYNAYLLALNREGEAVDRIEL</sequence>
<proteinExistence type="predicted"/>
<accession>A0A430S2R8</accession>
<dbReference type="Proteomes" id="UP000287306">
    <property type="component" value="Unassembled WGS sequence"/>
</dbReference>
<organism evidence="1 2">
    <name type="scientific">Thermus scotoductus</name>
    <dbReference type="NCBI Taxonomy" id="37636"/>
    <lineage>
        <taxon>Bacteria</taxon>
        <taxon>Thermotogati</taxon>
        <taxon>Deinococcota</taxon>
        <taxon>Deinococci</taxon>
        <taxon>Thermales</taxon>
        <taxon>Thermaceae</taxon>
        <taxon>Thermus</taxon>
    </lineage>
</organism>
<dbReference type="EMBL" id="PELY01000044">
    <property type="protein sequence ID" value="RTH27965.1"/>
    <property type="molecule type" value="Genomic_DNA"/>
</dbReference>
<evidence type="ECO:0000313" key="2">
    <source>
        <dbReference type="Proteomes" id="UP000287306"/>
    </source>
</evidence>